<dbReference type="EMBL" id="JAPMOS010000467">
    <property type="protein sequence ID" value="KAJ4452532.1"/>
    <property type="molecule type" value="Genomic_DNA"/>
</dbReference>
<evidence type="ECO:0000313" key="2">
    <source>
        <dbReference type="Proteomes" id="UP001141327"/>
    </source>
</evidence>
<name>A0ABQ8U0J4_9EUKA</name>
<proteinExistence type="predicted"/>
<organism evidence="1 2">
    <name type="scientific">Paratrimastix pyriformis</name>
    <dbReference type="NCBI Taxonomy" id="342808"/>
    <lineage>
        <taxon>Eukaryota</taxon>
        <taxon>Metamonada</taxon>
        <taxon>Preaxostyla</taxon>
        <taxon>Paratrimastigidae</taxon>
        <taxon>Paratrimastix</taxon>
    </lineage>
</organism>
<protein>
    <submittedName>
        <fullName evidence="1">Uncharacterized protein</fullName>
    </submittedName>
</protein>
<dbReference type="Proteomes" id="UP001141327">
    <property type="component" value="Unassembled WGS sequence"/>
</dbReference>
<reference evidence="1" key="1">
    <citation type="journal article" date="2022" name="bioRxiv">
        <title>Genomics of Preaxostyla Flagellates Illuminates Evolutionary Transitions and the Path Towards Mitochondrial Loss.</title>
        <authorList>
            <person name="Novak L.V.F."/>
            <person name="Treitli S.C."/>
            <person name="Pyrih J."/>
            <person name="Halakuc P."/>
            <person name="Pipaliya S.V."/>
            <person name="Vacek V."/>
            <person name="Brzon O."/>
            <person name="Soukal P."/>
            <person name="Eme L."/>
            <person name="Dacks J.B."/>
            <person name="Karnkowska A."/>
            <person name="Elias M."/>
            <person name="Hampl V."/>
        </authorList>
    </citation>
    <scope>NUCLEOTIDE SEQUENCE</scope>
    <source>
        <strain evidence="1">RCP-MX</strain>
    </source>
</reference>
<evidence type="ECO:0000313" key="1">
    <source>
        <dbReference type="EMBL" id="KAJ4452532.1"/>
    </source>
</evidence>
<comment type="caution">
    <text evidence="1">The sequence shown here is derived from an EMBL/GenBank/DDBJ whole genome shotgun (WGS) entry which is preliminary data.</text>
</comment>
<keyword evidence="2" id="KW-1185">Reference proteome</keyword>
<gene>
    <name evidence="1" type="ORF">PAPYR_13282</name>
</gene>
<accession>A0ABQ8U0J4</accession>
<sequence length="264" mass="28235">MRDAAWRYVSFIPSLLSSWLQISLAALFRLFPLEATGMRGGCWLGPSSGFPAVVGVTDPFFSPHRVRVSGRVRCGGLAGHRICWVPLAAARAAHFVAVSHGVIRGRRSFLWDDTAADAVQSQGFPHSLVGLDAFPHSSVRKPRPHGGGPLGAYRGSIPAGYGTGNSRTRKFLRGCTPGTRMTLHHHPDRVATSDFENSNFEFGVWSTASITTCGNPGPMVGALGAYRGSIPPVMGRVIAAQVCIGRKRVLPETTPGKFCEGALE</sequence>